<gene>
    <name evidence="1" type="ORF">IEQ34_004624</name>
</gene>
<comment type="caution">
    <text evidence="1">The sequence shown here is derived from an EMBL/GenBank/DDBJ whole genome shotgun (WGS) entry which is preliminary data.</text>
</comment>
<evidence type="ECO:0000313" key="2">
    <source>
        <dbReference type="Proteomes" id="UP000775213"/>
    </source>
</evidence>
<dbReference type="AlphaFoldDB" id="A0AAV7HEF9"/>
<name>A0AAV7HEF9_DENCH</name>
<accession>A0AAV7HEF9</accession>
<reference evidence="1 2" key="1">
    <citation type="journal article" date="2021" name="Hortic Res">
        <title>Chromosome-scale assembly of the Dendrobium chrysotoxum genome enhances the understanding of orchid evolution.</title>
        <authorList>
            <person name="Zhang Y."/>
            <person name="Zhang G.Q."/>
            <person name="Zhang D."/>
            <person name="Liu X.D."/>
            <person name="Xu X.Y."/>
            <person name="Sun W.H."/>
            <person name="Yu X."/>
            <person name="Zhu X."/>
            <person name="Wang Z.W."/>
            <person name="Zhao X."/>
            <person name="Zhong W.Y."/>
            <person name="Chen H."/>
            <person name="Yin W.L."/>
            <person name="Huang T."/>
            <person name="Niu S.C."/>
            <person name="Liu Z.J."/>
        </authorList>
    </citation>
    <scope>NUCLEOTIDE SEQUENCE [LARGE SCALE GENOMIC DNA]</scope>
    <source>
        <strain evidence="1">Lindl</strain>
    </source>
</reference>
<dbReference type="Proteomes" id="UP000775213">
    <property type="component" value="Unassembled WGS sequence"/>
</dbReference>
<keyword evidence="2" id="KW-1185">Reference proteome</keyword>
<proteinExistence type="predicted"/>
<evidence type="ECO:0000313" key="1">
    <source>
        <dbReference type="EMBL" id="KAH0467386.1"/>
    </source>
</evidence>
<protein>
    <submittedName>
        <fullName evidence="1">Uncharacterized protein</fullName>
    </submittedName>
</protein>
<organism evidence="1 2">
    <name type="scientific">Dendrobium chrysotoxum</name>
    <name type="common">Orchid</name>
    <dbReference type="NCBI Taxonomy" id="161865"/>
    <lineage>
        <taxon>Eukaryota</taxon>
        <taxon>Viridiplantae</taxon>
        <taxon>Streptophyta</taxon>
        <taxon>Embryophyta</taxon>
        <taxon>Tracheophyta</taxon>
        <taxon>Spermatophyta</taxon>
        <taxon>Magnoliopsida</taxon>
        <taxon>Liliopsida</taxon>
        <taxon>Asparagales</taxon>
        <taxon>Orchidaceae</taxon>
        <taxon>Epidendroideae</taxon>
        <taxon>Malaxideae</taxon>
        <taxon>Dendrobiinae</taxon>
        <taxon>Dendrobium</taxon>
    </lineage>
</organism>
<dbReference type="EMBL" id="JAGFBR010000005">
    <property type="protein sequence ID" value="KAH0467386.1"/>
    <property type="molecule type" value="Genomic_DNA"/>
</dbReference>
<sequence length="107" mass="12186">MHLRSNASSVAKVMIFLSGTHHSTSLAKDVVTIPHQRNECMADPDVDFGIVYDERGFVHILHSIFFDVNPRIDNTVEEYVERILDTLVEAIEEQLSNIQWHIIPGSQ</sequence>